<protein>
    <recommendedName>
        <fullName evidence="2">DC1 domain-containing protein</fullName>
    </recommendedName>
</protein>
<comment type="caution">
    <text evidence="3">The sequence shown here is derived from an EMBL/GenBank/DDBJ whole genome shotgun (WGS) entry which is preliminary data.</text>
</comment>
<feature type="domain" description="DC1" evidence="2">
    <location>
        <begin position="119"/>
        <end position="168"/>
    </location>
</feature>
<dbReference type="PANTHER" id="PTHR46288:SF68">
    <property type="entry name" value="DC1 DOMAIN-CONTAINING PROTEIN"/>
    <property type="match status" value="1"/>
</dbReference>
<dbReference type="Pfam" id="PF03107">
    <property type="entry name" value="C1_2"/>
    <property type="match status" value="3"/>
</dbReference>
<organism evidence="3 4">
    <name type="scientific">Castilleja foliolosa</name>
    <dbReference type="NCBI Taxonomy" id="1961234"/>
    <lineage>
        <taxon>Eukaryota</taxon>
        <taxon>Viridiplantae</taxon>
        <taxon>Streptophyta</taxon>
        <taxon>Embryophyta</taxon>
        <taxon>Tracheophyta</taxon>
        <taxon>Spermatophyta</taxon>
        <taxon>Magnoliopsida</taxon>
        <taxon>eudicotyledons</taxon>
        <taxon>Gunneridae</taxon>
        <taxon>Pentapetalae</taxon>
        <taxon>asterids</taxon>
        <taxon>lamiids</taxon>
        <taxon>Lamiales</taxon>
        <taxon>Orobanchaceae</taxon>
        <taxon>Pedicularideae</taxon>
        <taxon>Castillejinae</taxon>
        <taxon>Castilleja</taxon>
    </lineage>
</organism>
<dbReference type="InterPro" id="IPR004146">
    <property type="entry name" value="DC1"/>
</dbReference>
<keyword evidence="1" id="KW-0677">Repeat</keyword>
<gene>
    <name evidence="3" type="ORF">CASFOL_025407</name>
</gene>
<name>A0ABD3CR07_9LAMI</name>
<dbReference type="InterPro" id="IPR046349">
    <property type="entry name" value="C1-like_sf"/>
</dbReference>
<evidence type="ECO:0000256" key="1">
    <source>
        <dbReference type="ARBA" id="ARBA00022737"/>
    </source>
</evidence>
<dbReference type="Proteomes" id="UP001632038">
    <property type="component" value="Unassembled WGS sequence"/>
</dbReference>
<evidence type="ECO:0000313" key="3">
    <source>
        <dbReference type="EMBL" id="KAL3632423.1"/>
    </source>
</evidence>
<reference evidence="4" key="1">
    <citation type="journal article" date="2024" name="IScience">
        <title>Strigolactones Initiate the Formation of Haustorium-like Structures in Castilleja.</title>
        <authorList>
            <person name="Buerger M."/>
            <person name="Peterson D."/>
            <person name="Chory J."/>
        </authorList>
    </citation>
    <scope>NUCLEOTIDE SEQUENCE [LARGE SCALE GENOMIC DNA]</scope>
</reference>
<keyword evidence="4" id="KW-1185">Reference proteome</keyword>
<accession>A0ABD3CR07</accession>
<dbReference type="AlphaFoldDB" id="A0ABD3CR07"/>
<proteinExistence type="predicted"/>
<dbReference type="SUPFAM" id="SSF57889">
    <property type="entry name" value="Cysteine-rich domain"/>
    <property type="match status" value="1"/>
</dbReference>
<evidence type="ECO:0000259" key="2">
    <source>
        <dbReference type="Pfam" id="PF03107"/>
    </source>
</evidence>
<feature type="domain" description="DC1" evidence="2">
    <location>
        <begin position="6"/>
        <end position="51"/>
    </location>
</feature>
<feature type="domain" description="DC1" evidence="2">
    <location>
        <begin position="61"/>
        <end position="109"/>
    </location>
</feature>
<sequence>MEYKHFSHKHTLALHNIQPGQQFTCHGCTQPCTKNSIFACFPCNFFLHDHCGNANRYVKHPSHPPHPLILLPTPTYCSGSFLCNGCGAPGTTFSYSCALCEVDLHVHCAYLPTMVAHKAHNHELRQDLRPSDKKGMMCKICMKEMGCKNWSYFCEKPECDFRAHTYCVTSEVNLGLYQDDEADEQKTVVHRIQGSGEDVLAEMFRIQLQMQMANQT</sequence>
<dbReference type="PANTHER" id="PTHR46288">
    <property type="entry name" value="PHORBOL-ESTER/DAG-TYPE DOMAIN-CONTAINING PROTEIN"/>
    <property type="match status" value="1"/>
</dbReference>
<dbReference type="EMBL" id="JAVIJP010000032">
    <property type="protein sequence ID" value="KAL3632423.1"/>
    <property type="molecule type" value="Genomic_DNA"/>
</dbReference>
<evidence type="ECO:0000313" key="4">
    <source>
        <dbReference type="Proteomes" id="UP001632038"/>
    </source>
</evidence>